<dbReference type="Proteomes" id="UP000194546">
    <property type="component" value="Unassembled WGS sequence"/>
</dbReference>
<gene>
    <name evidence="1" type="ORF">PAMC26510_30720</name>
</gene>
<organism evidence="1 2">
    <name type="scientific">Caballeronia sordidicola</name>
    <name type="common">Burkholderia sordidicola</name>
    <dbReference type="NCBI Taxonomy" id="196367"/>
    <lineage>
        <taxon>Bacteria</taxon>
        <taxon>Pseudomonadati</taxon>
        <taxon>Pseudomonadota</taxon>
        <taxon>Betaproteobacteria</taxon>
        <taxon>Burkholderiales</taxon>
        <taxon>Burkholderiaceae</taxon>
        <taxon>Caballeronia</taxon>
    </lineage>
</organism>
<protein>
    <submittedName>
        <fullName evidence="1">Uncharacterized protein</fullName>
    </submittedName>
</protein>
<proteinExistence type="predicted"/>
<comment type="caution">
    <text evidence="1">The sequence shown here is derived from an EMBL/GenBank/DDBJ whole genome shotgun (WGS) entry which is preliminary data.</text>
</comment>
<accession>A0A242M8M9</accession>
<evidence type="ECO:0000313" key="2">
    <source>
        <dbReference type="Proteomes" id="UP000194546"/>
    </source>
</evidence>
<sequence>MVAYRARSRFLGGSLLCAACTVSELAAGALETDSDTELALVISSF</sequence>
<reference evidence="1 2" key="1">
    <citation type="submission" date="2017-03" db="EMBL/GenBank/DDBJ databases">
        <title>Genome analysis of strain PAMC 26510.</title>
        <authorList>
            <person name="Oh H.-M."/>
            <person name="Yang J.-A."/>
        </authorList>
    </citation>
    <scope>NUCLEOTIDE SEQUENCE [LARGE SCALE GENOMIC DNA]</scope>
    <source>
        <strain evidence="1 2">PAMC 26510</strain>
    </source>
</reference>
<evidence type="ECO:0000313" key="1">
    <source>
        <dbReference type="EMBL" id="OTP67586.1"/>
    </source>
</evidence>
<name>A0A242M8M9_CABSO</name>
<dbReference type="AlphaFoldDB" id="A0A242M8M9"/>
<dbReference type="EMBL" id="NBTY01000194">
    <property type="protein sequence ID" value="OTP67586.1"/>
    <property type="molecule type" value="Genomic_DNA"/>
</dbReference>